<proteinExistence type="inferred from homology"/>
<evidence type="ECO:0000256" key="2">
    <source>
        <dbReference type="ARBA" id="ARBA00008817"/>
    </source>
</evidence>
<dbReference type="PANTHER" id="PTHR12388">
    <property type="entry name" value="MITOCHONDRIA ASSOCIATED GRANULOCYTE MACROPHAGE CSF SIGNALING MOLECULE"/>
    <property type="match status" value="1"/>
</dbReference>
<evidence type="ECO:0000256" key="9">
    <source>
        <dbReference type="ARBA" id="ARBA00023128"/>
    </source>
</evidence>
<dbReference type="OrthoDB" id="10262892at2759"/>
<dbReference type="GeneID" id="37008705"/>
<keyword evidence="6" id="KW-0999">Mitochondrion inner membrane</keyword>
<dbReference type="InterPro" id="IPR005341">
    <property type="entry name" value="Tim16"/>
</dbReference>
<dbReference type="RefSeq" id="XP_025340468.1">
    <property type="nucleotide sequence ID" value="XM_025487020.1"/>
</dbReference>
<evidence type="ECO:0000256" key="6">
    <source>
        <dbReference type="ARBA" id="ARBA00022792"/>
    </source>
</evidence>
<protein>
    <recommendedName>
        <fullName evidence="4">Mitochondrial import inner membrane translocase subunit TIM16</fullName>
    </recommendedName>
    <alternativeName>
        <fullName evidence="3">Mitochondrial import inner membrane translocase subunit tim16</fullName>
    </alternativeName>
    <alternativeName>
        <fullName evidence="12 13">Presequence translocated-associated motor subunit PAM16</fullName>
    </alternativeName>
</protein>
<evidence type="ECO:0000256" key="1">
    <source>
        <dbReference type="ARBA" id="ARBA00004637"/>
    </source>
</evidence>
<reference evidence="14 15" key="1">
    <citation type="submission" date="2017-12" db="EMBL/GenBank/DDBJ databases">
        <title>Genome Sequence of a Multidrug-Resistant Candida haemulonii Isolate from a Patient with Chronic Leg Ulcers in Israel.</title>
        <authorList>
            <person name="Chow N.A."/>
            <person name="Gade L."/>
            <person name="Batra D."/>
            <person name="Rowe L.A."/>
            <person name="Ben-Ami R."/>
            <person name="Loparev V.N."/>
            <person name="Litvintseva A.P."/>
        </authorList>
    </citation>
    <scope>NUCLEOTIDE SEQUENCE [LARGE SCALE GENOMIC DNA]</scope>
    <source>
        <strain evidence="14 15">B11899</strain>
    </source>
</reference>
<comment type="subcellular location">
    <subcellularLocation>
        <location evidence="1">Mitochondrion inner membrane</location>
        <topology evidence="1">Peripheral membrane protein</topology>
    </subcellularLocation>
</comment>
<comment type="caution">
    <text evidence="14">The sequence shown here is derived from an EMBL/GenBank/DDBJ whole genome shotgun (WGS) entry which is preliminary data.</text>
</comment>
<keyword evidence="7" id="KW-0653">Protein transport</keyword>
<evidence type="ECO:0000256" key="7">
    <source>
        <dbReference type="ARBA" id="ARBA00022927"/>
    </source>
</evidence>
<dbReference type="GO" id="GO:0030150">
    <property type="term" value="P:protein import into mitochondrial matrix"/>
    <property type="evidence" value="ECO:0007669"/>
    <property type="project" value="InterPro"/>
</dbReference>
<evidence type="ECO:0000256" key="12">
    <source>
        <dbReference type="ARBA" id="ARBA00030422"/>
    </source>
</evidence>
<evidence type="ECO:0000256" key="4">
    <source>
        <dbReference type="ARBA" id="ARBA00020721"/>
    </source>
</evidence>
<evidence type="ECO:0000256" key="10">
    <source>
        <dbReference type="ARBA" id="ARBA00023136"/>
    </source>
</evidence>
<keyword evidence="10" id="KW-0472">Membrane</keyword>
<dbReference type="Gene3D" id="1.10.287.110">
    <property type="entry name" value="DnaJ domain"/>
    <property type="match status" value="1"/>
</dbReference>
<evidence type="ECO:0000256" key="8">
    <source>
        <dbReference type="ARBA" id="ARBA00023010"/>
    </source>
</evidence>
<dbReference type="InterPro" id="IPR036869">
    <property type="entry name" value="J_dom_sf"/>
</dbReference>
<accession>A0A2V1ANV4</accession>
<evidence type="ECO:0000313" key="15">
    <source>
        <dbReference type="Proteomes" id="UP000244309"/>
    </source>
</evidence>
<dbReference type="VEuPathDB" id="FungiDB:CXQ85_003374"/>
<dbReference type="FunFam" id="1.10.287.110:FF:000006">
    <property type="entry name" value="Import inner membrane translocase subunit TIM16"/>
    <property type="match status" value="1"/>
</dbReference>
<dbReference type="Proteomes" id="UP000244309">
    <property type="component" value="Unassembled WGS sequence"/>
</dbReference>
<evidence type="ECO:0000256" key="13">
    <source>
        <dbReference type="ARBA" id="ARBA00031407"/>
    </source>
</evidence>
<dbReference type="GO" id="GO:0005744">
    <property type="term" value="C:TIM23 mitochondrial import inner membrane translocase complex"/>
    <property type="evidence" value="ECO:0007669"/>
    <property type="project" value="InterPro"/>
</dbReference>
<comment type="function">
    <text evidence="11">Essential component of the PAM complex, a complex required for the translocation of transit peptide-containing proteins from the inner membrane into the mitochondrial matrix in an ATP-dependent manner. In the complex, it is required to regulate activity of mtHSP70 (SSC1) via its interaction with PAM18/TIM14. May act by positioning PAM18/TIM14 in juxtaposition to mtHSP70 at the translocon to maximize ATPase stimulation.</text>
</comment>
<dbReference type="PANTHER" id="PTHR12388:SF0">
    <property type="entry name" value="MITOCHONDRIAL IMPORT INNER MEMBRANE TRANSLOCASE SUBUNIT TIM16"/>
    <property type="match status" value="1"/>
</dbReference>
<gene>
    <name evidence="14" type="ORF">CXQ85_003374</name>
</gene>
<sequence length="195" mass="22103">MAHRLLVNVIFTGASVFGRAFTEAYKQAAKASASAAATGATKAKSAGGIPVEEALKILDIEKEEISPEEIEKKYQYLFDVNSKEKGNSFFLQSKVYYASDTLRKELEYLQKMREAKNGEKETLLGKQWSTNMLVDQQLDPQQTVAENLNTEQHIKHKLLTIDYTVCLLQRRVQAYEIQVFISDGSETYDYSRTTK</sequence>
<evidence type="ECO:0000256" key="5">
    <source>
        <dbReference type="ARBA" id="ARBA00022448"/>
    </source>
</evidence>
<dbReference type="AlphaFoldDB" id="A0A2V1ANV4"/>
<keyword evidence="8" id="KW-0811">Translocation</keyword>
<evidence type="ECO:0000256" key="3">
    <source>
        <dbReference type="ARBA" id="ARBA00013571"/>
    </source>
</evidence>
<evidence type="ECO:0000313" key="14">
    <source>
        <dbReference type="EMBL" id="PVH19528.1"/>
    </source>
</evidence>
<organism evidence="14 15">
    <name type="scientific">Candidozyma haemuli</name>
    <dbReference type="NCBI Taxonomy" id="45357"/>
    <lineage>
        <taxon>Eukaryota</taxon>
        <taxon>Fungi</taxon>
        <taxon>Dikarya</taxon>
        <taxon>Ascomycota</taxon>
        <taxon>Saccharomycotina</taxon>
        <taxon>Pichiomycetes</taxon>
        <taxon>Metschnikowiaceae</taxon>
        <taxon>Candidozyma</taxon>
    </lineage>
</organism>
<evidence type="ECO:0000256" key="11">
    <source>
        <dbReference type="ARBA" id="ARBA00025080"/>
    </source>
</evidence>
<dbReference type="STRING" id="45357.A0A2V1ANV4"/>
<keyword evidence="9" id="KW-0496">Mitochondrion</keyword>
<name>A0A2V1ANV4_9ASCO</name>
<dbReference type="EMBL" id="PKFO01000002">
    <property type="protein sequence ID" value="PVH19528.1"/>
    <property type="molecule type" value="Genomic_DNA"/>
</dbReference>
<dbReference type="Pfam" id="PF03656">
    <property type="entry name" value="Pam16"/>
    <property type="match status" value="1"/>
</dbReference>
<keyword evidence="15" id="KW-1185">Reference proteome</keyword>
<comment type="similarity">
    <text evidence="2">Belongs to the TIM16/PAM16 family.</text>
</comment>
<keyword evidence="5" id="KW-0813">Transport</keyword>